<keyword evidence="3" id="KW-1185">Reference proteome</keyword>
<dbReference type="Proteomes" id="UP001148838">
    <property type="component" value="Unassembled WGS sequence"/>
</dbReference>
<protein>
    <submittedName>
        <fullName evidence="2">Uncharacterized protein</fullName>
    </submittedName>
</protein>
<evidence type="ECO:0000313" key="3">
    <source>
        <dbReference type="Proteomes" id="UP001148838"/>
    </source>
</evidence>
<reference evidence="2 3" key="1">
    <citation type="journal article" date="2022" name="Allergy">
        <title>Genome assembly and annotation of Periplaneta americana reveal a comprehensive cockroach allergen profile.</title>
        <authorList>
            <person name="Wang L."/>
            <person name="Xiong Q."/>
            <person name="Saelim N."/>
            <person name="Wang L."/>
            <person name="Nong W."/>
            <person name="Wan A.T."/>
            <person name="Shi M."/>
            <person name="Liu X."/>
            <person name="Cao Q."/>
            <person name="Hui J.H.L."/>
            <person name="Sookrung N."/>
            <person name="Leung T.F."/>
            <person name="Tungtrongchitr A."/>
            <person name="Tsui S.K.W."/>
        </authorList>
    </citation>
    <scope>NUCLEOTIDE SEQUENCE [LARGE SCALE GENOMIC DNA]</scope>
    <source>
        <strain evidence="2">PWHHKU_190912</strain>
    </source>
</reference>
<accession>A0ABQ8TPM0</accession>
<evidence type="ECO:0000313" key="2">
    <source>
        <dbReference type="EMBL" id="KAJ4447677.1"/>
    </source>
</evidence>
<proteinExistence type="predicted"/>
<organism evidence="2 3">
    <name type="scientific">Periplaneta americana</name>
    <name type="common">American cockroach</name>
    <name type="synonym">Blatta americana</name>
    <dbReference type="NCBI Taxonomy" id="6978"/>
    <lineage>
        <taxon>Eukaryota</taxon>
        <taxon>Metazoa</taxon>
        <taxon>Ecdysozoa</taxon>
        <taxon>Arthropoda</taxon>
        <taxon>Hexapoda</taxon>
        <taxon>Insecta</taxon>
        <taxon>Pterygota</taxon>
        <taxon>Neoptera</taxon>
        <taxon>Polyneoptera</taxon>
        <taxon>Dictyoptera</taxon>
        <taxon>Blattodea</taxon>
        <taxon>Blattoidea</taxon>
        <taxon>Blattidae</taxon>
        <taxon>Blattinae</taxon>
        <taxon>Periplaneta</taxon>
    </lineage>
</organism>
<feature type="region of interest" description="Disordered" evidence="1">
    <location>
        <begin position="1"/>
        <end position="28"/>
    </location>
</feature>
<sequence length="265" mass="30377">MSPGSNTESYPAYTHIGSRENPGKNLNQVTCPDRESNPGYLVSRPDTLTVTPQAYELSPIGKIQRPFRNQHMDFHKNQLFSLWPTESIYHSCFGRFPQGPPVGPRRKEELTTMGNQRVSVENNRESNSGGTPAVVQREIKFESGTEDICSVCTEPCGEKIYMNYSEKLRMEWNFREGHIDPALLSFTIYRANPQARRISKSTLTDYTKCTVTYWRCEMYTEHWTCEISAPLGRPTHELILQRYEKLNLTKILTCGVSALVIEKKK</sequence>
<name>A0ABQ8TPM0_PERAM</name>
<gene>
    <name evidence="2" type="ORF">ANN_09684</name>
</gene>
<dbReference type="EMBL" id="JAJSOF020000005">
    <property type="protein sequence ID" value="KAJ4447677.1"/>
    <property type="molecule type" value="Genomic_DNA"/>
</dbReference>
<comment type="caution">
    <text evidence="2">The sequence shown here is derived from an EMBL/GenBank/DDBJ whole genome shotgun (WGS) entry which is preliminary data.</text>
</comment>
<evidence type="ECO:0000256" key="1">
    <source>
        <dbReference type="SAM" id="MobiDB-lite"/>
    </source>
</evidence>